<dbReference type="PANTHER" id="PTHR33711:SF7">
    <property type="entry name" value="INTRADIOL RING-CLEAVAGE DIOXYGENASES DOMAIN-CONTAINING PROTEIN-RELATED"/>
    <property type="match status" value="1"/>
</dbReference>
<dbReference type="InterPro" id="IPR050770">
    <property type="entry name" value="Intradiol_RC_Dioxygenase"/>
</dbReference>
<dbReference type="Proteomes" id="UP001596337">
    <property type="component" value="Unassembled WGS sequence"/>
</dbReference>
<dbReference type="Pfam" id="PF04444">
    <property type="entry name" value="Dioxygenase_N"/>
    <property type="match status" value="1"/>
</dbReference>
<evidence type="ECO:0000256" key="6">
    <source>
        <dbReference type="ARBA" id="ARBA00023004"/>
    </source>
</evidence>
<dbReference type="Gene3D" id="2.60.130.10">
    <property type="entry name" value="Aromatic compound dioxygenase"/>
    <property type="match status" value="1"/>
</dbReference>
<comment type="caution">
    <text evidence="8">The sequence shown here is derived from an EMBL/GenBank/DDBJ whole genome shotgun (WGS) entry which is preliminary data.</text>
</comment>
<keyword evidence="5" id="KW-0560">Oxidoreductase</keyword>
<evidence type="ECO:0000256" key="1">
    <source>
        <dbReference type="ARBA" id="ARBA00001965"/>
    </source>
</evidence>
<dbReference type="InterPro" id="IPR000627">
    <property type="entry name" value="Intradiol_dOase_C"/>
</dbReference>
<comment type="cofactor">
    <cofactor evidence="1">
        <name>Fe(3+)</name>
        <dbReference type="ChEBI" id="CHEBI:29034"/>
    </cofactor>
</comment>
<evidence type="ECO:0000259" key="7">
    <source>
        <dbReference type="PROSITE" id="PS00083"/>
    </source>
</evidence>
<sequence length="271" mass="29579">MADYDERVATVATEILAAVRERLEKHQVTHSEYRAAWRWLIGLAESGEVPLFLDVFFESVVERLTHDGKPGSPGTVQGPYHLPDAQMLDGDPLVLPMRDDEPGTPMIFTGKLCGLDGTPVPNALIDMWQAGNDGTYSGFVGDAPAGNLRGRMRTGADGTFQVRTIRPAPYQIPHSGPTGEFLAMIGMHAWRPAHFHFIITADGYEPLITQLYFNGDEWLEDGDVVGAVKDSLVIDVRDGTDESLAARFGINGSHQVAEYDFVLRPGGANVS</sequence>
<dbReference type="GO" id="GO:0051213">
    <property type="term" value="F:dioxygenase activity"/>
    <property type="evidence" value="ECO:0007669"/>
    <property type="project" value="UniProtKB-KW"/>
</dbReference>
<proteinExistence type="inferred from homology"/>
<gene>
    <name evidence="8" type="ORF">ACFQGD_23955</name>
</gene>
<comment type="similarity">
    <text evidence="2">Belongs to the intradiol ring-cleavage dioxygenase family.</text>
</comment>
<dbReference type="PROSITE" id="PS00083">
    <property type="entry name" value="INTRADIOL_DIOXYGENAS"/>
    <property type="match status" value="1"/>
</dbReference>
<dbReference type="Pfam" id="PF00775">
    <property type="entry name" value="Dioxygenase_C"/>
    <property type="match status" value="1"/>
</dbReference>
<dbReference type="RefSeq" id="WP_345400238.1">
    <property type="nucleotide sequence ID" value="NZ_BAABLA010000098.1"/>
</dbReference>
<reference evidence="9" key="1">
    <citation type="journal article" date="2019" name="Int. J. Syst. Evol. Microbiol.">
        <title>The Global Catalogue of Microorganisms (GCM) 10K type strain sequencing project: providing services to taxonomists for standard genome sequencing and annotation.</title>
        <authorList>
            <consortium name="The Broad Institute Genomics Platform"/>
            <consortium name="The Broad Institute Genome Sequencing Center for Infectious Disease"/>
            <person name="Wu L."/>
            <person name="Ma J."/>
        </authorList>
    </citation>
    <scope>NUCLEOTIDE SEQUENCE [LARGE SCALE GENOMIC DNA]</scope>
    <source>
        <strain evidence="9">KCTC 32255</strain>
    </source>
</reference>
<dbReference type="EMBL" id="JBHSXX010000001">
    <property type="protein sequence ID" value="MFC6870195.1"/>
    <property type="molecule type" value="Genomic_DNA"/>
</dbReference>
<evidence type="ECO:0000256" key="4">
    <source>
        <dbReference type="ARBA" id="ARBA00022964"/>
    </source>
</evidence>
<protein>
    <submittedName>
        <fullName evidence="8">Dioxygenase</fullName>
    </submittedName>
</protein>
<organism evidence="8 9">
    <name type="scientific">Haloechinothrix salitolerans</name>
    <dbReference type="NCBI Taxonomy" id="926830"/>
    <lineage>
        <taxon>Bacteria</taxon>
        <taxon>Bacillati</taxon>
        <taxon>Actinomycetota</taxon>
        <taxon>Actinomycetes</taxon>
        <taxon>Pseudonocardiales</taxon>
        <taxon>Pseudonocardiaceae</taxon>
        <taxon>Haloechinothrix</taxon>
    </lineage>
</organism>
<evidence type="ECO:0000256" key="5">
    <source>
        <dbReference type="ARBA" id="ARBA00023002"/>
    </source>
</evidence>
<keyword evidence="9" id="KW-1185">Reference proteome</keyword>
<dbReference type="SUPFAM" id="SSF49482">
    <property type="entry name" value="Aromatic compound dioxygenase"/>
    <property type="match status" value="1"/>
</dbReference>
<evidence type="ECO:0000256" key="2">
    <source>
        <dbReference type="ARBA" id="ARBA00007825"/>
    </source>
</evidence>
<evidence type="ECO:0000313" key="8">
    <source>
        <dbReference type="EMBL" id="MFC6870195.1"/>
    </source>
</evidence>
<keyword evidence="4 8" id="KW-0223">Dioxygenase</keyword>
<feature type="domain" description="Intradiol ring-cleavage dioxygenases" evidence="7">
    <location>
        <begin position="108"/>
        <end position="136"/>
    </location>
</feature>
<dbReference type="Gene3D" id="6.10.10.40">
    <property type="entry name" value="Catechol 1,2-dioxygenase multimerisation domain-like"/>
    <property type="match status" value="1"/>
</dbReference>
<evidence type="ECO:0000256" key="3">
    <source>
        <dbReference type="ARBA" id="ARBA00022723"/>
    </source>
</evidence>
<dbReference type="PANTHER" id="PTHR33711">
    <property type="entry name" value="DIOXYGENASE, PUTATIVE (AFU_ORTHOLOGUE AFUA_2G02910)-RELATED"/>
    <property type="match status" value="1"/>
</dbReference>
<name>A0ABW2C7B7_9PSEU</name>
<evidence type="ECO:0000313" key="9">
    <source>
        <dbReference type="Proteomes" id="UP001596337"/>
    </source>
</evidence>
<keyword evidence="3" id="KW-0479">Metal-binding</keyword>
<dbReference type="InterPro" id="IPR043029">
    <property type="entry name" value="1_2-CTD_multi_dom"/>
</dbReference>
<dbReference type="InterPro" id="IPR007535">
    <property type="entry name" value="Catechol_dOase_N"/>
</dbReference>
<dbReference type="InterPro" id="IPR015889">
    <property type="entry name" value="Intradiol_dOase_core"/>
</dbReference>
<accession>A0ABW2C7B7</accession>
<keyword evidence="6" id="KW-0408">Iron</keyword>